<organism evidence="1 2">
    <name type="scientific">Portunus trituberculatus</name>
    <name type="common">Swimming crab</name>
    <name type="synonym">Neptunus trituberculatus</name>
    <dbReference type="NCBI Taxonomy" id="210409"/>
    <lineage>
        <taxon>Eukaryota</taxon>
        <taxon>Metazoa</taxon>
        <taxon>Ecdysozoa</taxon>
        <taxon>Arthropoda</taxon>
        <taxon>Crustacea</taxon>
        <taxon>Multicrustacea</taxon>
        <taxon>Malacostraca</taxon>
        <taxon>Eumalacostraca</taxon>
        <taxon>Eucarida</taxon>
        <taxon>Decapoda</taxon>
        <taxon>Pleocyemata</taxon>
        <taxon>Brachyura</taxon>
        <taxon>Eubrachyura</taxon>
        <taxon>Portunoidea</taxon>
        <taxon>Portunidae</taxon>
        <taxon>Portuninae</taxon>
        <taxon>Portunus</taxon>
    </lineage>
</organism>
<proteinExistence type="predicted"/>
<dbReference type="EMBL" id="VSRR010012094">
    <property type="protein sequence ID" value="MPC54083.1"/>
    <property type="molecule type" value="Genomic_DNA"/>
</dbReference>
<reference evidence="1 2" key="1">
    <citation type="submission" date="2019-05" db="EMBL/GenBank/DDBJ databases">
        <title>Another draft genome of Portunus trituberculatus and its Hox gene families provides insights of decapod evolution.</title>
        <authorList>
            <person name="Jeong J.-H."/>
            <person name="Song I."/>
            <person name="Kim S."/>
            <person name="Choi T."/>
            <person name="Kim D."/>
            <person name="Ryu S."/>
            <person name="Kim W."/>
        </authorList>
    </citation>
    <scope>NUCLEOTIDE SEQUENCE [LARGE SCALE GENOMIC DNA]</scope>
    <source>
        <tissue evidence="1">Muscle</tissue>
    </source>
</reference>
<evidence type="ECO:0000313" key="1">
    <source>
        <dbReference type="EMBL" id="MPC54083.1"/>
    </source>
</evidence>
<protein>
    <submittedName>
        <fullName evidence="1">Uncharacterized protein</fullName>
    </submittedName>
</protein>
<accession>A0A5B7GA06</accession>
<dbReference type="AlphaFoldDB" id="A0A5B7GA06"/>
<keyword evidence="2" id="KW-1185">Reference proteome</keyword>
<evidence type="ECO:0000313" key="2">
    <source>
        <dbReference type="Proteomes" id="UP000324222"/>
    </source>
</evidence>
<sequence length="112" mass="12672">MSYWGVFRSNPSDVTANTCPLRIWLLDLDPTDLPSLPAPNILLTARRITVINWLSSGSNNRVAHGYRNPSRSLDKYLMAGGIRPPFEIRSFTDPAWIRLSVVMCHAVRIIHL</sequence>
<gene>
    <name evidence="1" type="ORF">E2C01_047990</name>
</gene>
<dbReference type="Proteomes" id="UP000324222">
    <property type="component" value="Unassembled WGS sequence"/>
</dbReference>
<comment type="caution">
    <text evidence="1">The sequence shown here is derived from an EMBL/GenBank/DDBJ whole genome shotgun (WGS) entry which is preliminary data.</text>
</comment>
<name>A0A5B7GA06_PORTR</name>